<feature type="region of interest" description="Disordered" evidence="1">
    <location>
        <begin position="373"/>
        <end position="529"/>
    </location>
</feature>
<feature type="compositionally biased region" description="Polar residues" evidence="1">
    <location>
        <begin position="384"/>
        <end position="393"/>
    </location>
</feature>
<feature type="compositionally biased region" description="Polar residues" evidence="1">
    <location>
        <begin position="884"/>
        <end position="895"/>
    </location>
</feature>
<dbReference type="eggNOG" id="ENOG502QVVE">
    <property type="taxonomic scope" value="Eukaryota"/>
</dbReference>
<name>A7S2I4_NEMVE</name>
<dbReference type="InterPro" id="IPR031747">
    <property type="entry name" value="TMEM232"/>
</dbReference>
<dbReference type="Pfam" id="PF15877">
    <property type="entry name" value="TMEM232"/>
    <property type="match status" value="2"/>
</dbReference>
<feature type="compositionally biased region" description="Polar residues" evidence="1">
    <location>
        <begin position="430"/>
        <end position="442"/>
    </location>
</feature>
<evidence type="ECO:0000313" key="3">
    <source>
        <dbReference type="Proteomes" id="UP000001593"/>
    </source>
</evidence>
<evidence type="ECO:0008006" key="4">
    <source>
        <dbReference type="Google" id="ProtNLM"/>
    </source>
</evidence>
<feature type="compositionally biased region" description="Polar residues" evidence="1">
    <location>
        <begin position="823"/>
        <end position="833"/>
    </location>
</feature>
<dbReference type="PANTHER" id="PTHR28651">
    <property type="entry name" value="TRANSMEMBRANE PROTEIN 232"/>
    <property type="match status" value="1"/>
</dbReference>
<feature type="region of interest" description="Disordered" evidence="1">
    <location>
        <begin position="735"/>
        <end position="761"/>
    </location>
</feature>
<evidence type="ECO:0000313" key="2">
    <source>
        <dbReference type="EMBL" id="EDO42049.1"/>
    </source>
</evidence>
<dbReference type="AlphaFoldDB" id="A7S2I4"/>
<reference evidence="2 3" key="1">
    <citation type="journal article" date="2007" name="Science">
        <title>Sea anemone genome reveals ancestral eumetazoan gene repertoire and genomic organization.</title>
        <authorList>
            <person name="Putnam N.H."/>
            <person name="Srivastava M."/>
            <person name="Hellsten U."/>
            <person name="Dirks B."/>
            <person name="Chapman J."/>
            <person name="Salamov A."/>
            <person name="Terry A."/>
            <person name="Shapiro H."/>
            <person name="Lindquist E."/>
            <person name="Kapitonov V.V."/>
            <person name="Jurka J."/>
            <person name="Genikhovich G."/>
            <person name="Grigoriev I.V."/>
            <person name="Lucas S.M."/>
            <person name="Steele R.E."/>
            <person name="Finnerty J.R."/>
            <person name="Technau U."/>
            <person name="Martindale M.Q."/>
            <person name="Rokhsar D.S."/>
        </authorList>
    </citation>
    <scope>NUCLEOTIDE SEQUENCE [LARGE SCALE GENOMIC DNA]</scope>
    <source>
        <strain evidence="3">CH2 X CH6</strain>
    </source>
</reference>
<evidence type="ECO:0000256" key="1">
    <source>
        <dbReference type="SAM" id="MobiDB-lite"/>
    </source>
</evidence>
<gene>
    <name evidence="2" type="ORF">NEMVEDRAFT_v1g242397</name>
</gene>
<dbReference type="HOGENOM" id="CLU_015366_0_0_1"/>
<accession>A7S2I4</accession>
<dbReference type="PANTHER" id="PTHR28651:SF1">
    <property type="entry name" value="TRANSMEMBRANE PROTEIN 232"/>
    <property type="match status" value="1"/>
</dbReference>
<dbReference type="EMBL" id="DS469569">
    <property type="protein sequence ID" value="EDO42049.1"/>
    <property type="molecule type" value="Genomic_DNA"/>
</dbReference>
<feature type="region of interest" description="Disordered" evidence="1">
    <location>
        <begin position="803"/>
        <end position="909"/>
    </location>
</feature>
<keyword evidence="3" id="KW-1185">Reference proteome</keyword>
<sequence length="923" mass="101170">MKPFLAKWRRVGLSGRGEGNHVNIPKAWAELTLLAQINNRGIQEESLEVLIASVTQAPLSTSHIPSLFYLAKSVLHWLRKSGLNQPFLRTGELKLLKMGHLVFIRLYHAHQTNNLQGHEEDRVSLKQYLEGVSEQQYIYKSFPGALLALRFITEVGYLICKGVKLPPDYPTRQETNQGGTSTGAASPAQSLGAKTNPHSLHMEKILEEEFNEYSNPPSQQRGSSVLECPREMSVTLWHVLDVWRSLTHRGTGLNQAIRGLSICATGLANESWLDVSCAFLILAHASSNDLTILQTFQALASGVLARPAEISEVHALHIHHMCENCLSSFTGHQASHEVGGEGGELDEFFSVGQTPSIVRGLRDFASLSFLDKEGRHSRADTDNTDSLRSNDQKSNASSDASLADVSSVESVRTGTRKKSSERLRKERRTQSNLSKNAPQGSHTLGDESSSDDDEKERTVKPRSGKHSGSVRFQTAEQVNTAPGTSSGSSFPEGLEREATKGSLYSAQTRGSSVTVPDQGDQVPDSDRDECVTVPERAEEVAESDVTTAQRTATTLLPDYTGLLGWPWELAYLYVEAMTSVALNGCSSHIQKVALLGSEAYRKPEVFRKSDGGVRSGMGLIDLLKFEFPRDASGEPVRDWSWRVRFAAVHGLVRVCRHCHGNSVKDGLRSVAWNSLMKHHSAERDPRVLEALKLAQVEVDLDTKVQSEASMRSLPTHIAESLTALMLPPLPPVVPEPEMTTRSRSRANRVAKPQVVSKGQTRPSLRQEILLATAAAEPPVDYSTRMNTDLMSVIHKQWRKQLHEEEQEAEADRRRQEGRRVLATQGSGTATPLRSTAKPPAYEGSGSSLKIHPLVSSPATPSTDVGIDWAGSRVCGTPGGEGSQACDSTSSRTGSSDNKEEPKIEMNTRTQARYVKFAEPPDTA</sequence>
<dbReference type="InParanoid" id="A7S2I4"/>
<dbReference type="STRING" id="45351.A7S2I4"/>
<dbReference type="Proteomes" id="UP000001593">
    <property type="component" value="Unassembled WGS sequence"/>
</dbReference>
<feature type="compositionally biased region" description="Polar residues" evidence="1">
    <location>
        <begin position="470"/>
        <end position="489"/>
    </location>
</feature>
<protein>
    <recommendedName>
        <fullName evidence="4">Transmembrane protein 232</fullName>
    </recommendedName>
</protein>
<proteinExistence type="predicted"/>
<feature type="compositionally biased region" description="Basic and acidic residues" evidence="1">
    <location>
        <begin position="809"/>
        <end position="819"/>
    </location>
</feature>
<feature type="compositionally biased region" description="Low complexity" evidence="1">
    <location>
        <begin position="394"/>
        <end position="411"/>
    </location>
</feature>
<feature type="region of interest" description="Disordered" evidence="1">
    <location>
        <begin position="170"/>
        <end position="194"/>
    </location>
</feature>
<dbReference type="OMA" id="WSWRVRF"/>
<feature type="compositionally biased region" description="Basic and acidic residues" evidence="1">
    <location>
        <begin position="896"/>
        <end position="905"/>
    </location>
</feature>
<dbReference type="PhylomeDB" id="A7S2I4"/>
<organism evidence="2 3">
    <name type="scientific">Nematostella vectensis</name>
    <name type="common">Starlet sea anemone</name>
    <dbReference type="NCBI Taxonomy" id="45351"/>
    <lineage>
        <taxon>Eukaryota</taxon>
        <taxon>Metazoa</taxon>
        <taxon>Cnidaria</taxon>
        <taxon>Anthozoa</taxon>
        <taxon>Hexacorallia</taxon>
        <taxon>Actiniaria</taxon>
        <taxon>Edwardsiidae</taxon>
        <taxon>Nematostella</taxon>
    </lineage>
</organism>
<feature type="compositionally biased region" description="Polar residues" evidence="1">
    <location>
        <begin position="502"/>
        <end position="515"/>
    </location>
</feature>
<feature type="compositionally biased region" description="Polar residues" evidence="1">
    <location>
        <begin position="172"/>
        <end position="194"/>
    </location>
</feature>